<protein>
    <submittedName>
        <fullName evidence="3">Copper amine oxidase N-terminal domain-containing protein</fullName>
    </submittedName>
</protein>
<dbReference type="EMBL" id="CP159992">
    <property type="protein sequence ID" value="XCP93669.1"/>
    <property type="molecule type" value="Genomic_DNA"/>
</dbReference>
<keyword evidence="1" id="KW-0732">Signal</keyword>
<accession>A0AAU8NAZ1</accession>
<proteinExistence type="predicted"/>
<name>A0AAU8NAZ1_9BACL</name>
<dbReference type="RefSeq" id="WP_366290559.1">
    <property type="nucleotide sequence ID" value="NZ_CP159992.1"/>
</dbReference>
<evidence type="ECO:0000256" key="1">
    <source>
        <dbReference type="SAM" id="SignalP"/>
    </source>
</evidence>
<dbReference type="AlphaFoldDB" id="A0AAU8NAZ1"/>
<evidence type="ECO:0000313" key="3">
    <source>
        <dbReference type="EMBL" id="XCP93669.1"/>
    </source>
</evidence>
<dbReference type="InterPro" id="IPR036582">
    <property type="entry name" value="Mao_N_sf"/>
</dbReference>
<organism evidence="3">
    <name type="scientific">Paenibacillus sp. AN1007</name>
    <dbReference type="NCBI Taxonomy" id="3151385"/>
    <lineage>
        <taxon>Bacteria</taxon>
        <taxon>Bacillati</taxon>
        <taxon>Bacillota</taxon>
        <taxon>Bacilli</taxon>
        <taxon>Bacillales</taxon>
        <taxon>Paenibacillaceae</taxon>
        <taxon>Paenibacillus</taxon>
    </lineage>
</organism>
<dbReference type="SUPFAM" id="SSF55383">
    <property type="entry name" value="Copper amine oxidase, domain N"/>
    <property type="match status" value="1"/>
</dbReference>
<feature type="chain" id="PRO_5043437276" evidence="1">
    <location>
        <begin position="23"/>
        <end position="163"/>
    </location>
</feature>
<gene>
    <name evidence="3" type="ORF">ABXS70_21045</name>
</gene>
<feature type="domain" description="Copper amine oxidase-like N-terminal" evidence="2">
    <location>
        <begin position="41"/>
        <end position="150"/>
    </location>
</feature>
<dbReference type="Pfam" id="PF07833">
    <property type="entry name" value="Cu_amine_oxidN1"/>
    <property type="match status" value="1"/>
</dbReference>
<dbReference type="InterPro" id="IPR012854">
    <property type="entry name" value="Cu_amine_oxidase-like_N"/>
</dbReference>
<sequence>MKKIMIFIAALCVVTAAGALYASTSAAKVSAAGASEYTLTVNGRAVQVNTAEQMPFEHKSTVMVPLRATAESLGYEVSWIAAEKAVRVEDRIQSVLLKQGSTQAKFTGKLKVINLNQDVELPVPVQSRKGIMYVPTAFFEPFFNEVVIKEGNISISAQMSSIQ</sequence>
<dbReference type="Gene3D" id="3.30.457.10">
    <property type="entry name" value="Copper amine oxidase-like, N-terminal domain"/>
    <property type="match status" value="1"/>
</dbReference>
<reference evidence="3" key="1">
    <citation type="submission" date="2024-05" db="EMBL/GenBank/DDBJ databases">
        <title>Draft genome assemblies of 36 bacteria isolated from hibernating arctic ground squirrels.</title>
        <authorList>
            <person name="McKee H."/>
            <person name="Mullen L."/>
            <person name="Drown D.M."/>
            <person name="Duddleston K.N."/>
        </authorList>
    </citation>
    <scope>NUCLEOTIDE SEQUENCE</scope>
    <source>
        <strain evidence="3">AN1007</strain>
    </source>
</reference>
<evidence type="ECO:0000259" key="2">
    <source>
        <dbReference type="Pfam" id="PF07833"/>
    </source>
</evidence>
<feature type="signal peptide" evidence="1">
    <location>
        <begin position="1"/>
        <end position="22"/>
    </location>
</feature>